<gene>
    <name evidence="4" type="ORF">CAL65_05660</name>
</gene>
<dbReference type="Pfam" id="PF10135">
    <property type="entry name" value="Rod-binding"/>
    <property type="match status" value="1"/>
</dbReference>
<feature type="compositionally biased region" description="Basic and acidic residues" evidence="2">
    <location>
        <begin position="19"/>
        <end position="29"/>
    </location>
</feature>
<proteinExistence type="predicted"/>
<dbReference type="Proteomes" id="UP000256763">
    <property type="component" value="Unassembled WGS sequence"/>
</dbReference>
<dbReference type="InterPro" id="IPR019301">
    <property type="entry name" value="Flagellar_prot_FlgJ_N"/>
</dbReference>
<feature type="region of interest" description="Disordered" evidence="2">
    <location>
        <begin position="1"/>
        <end position="29"/>
    </location>
</feature>
<feature type="compositionally biased region" description="Polar residues" evidence="2">
    <location>
        <begin position="8"/>
        <end position="18"/>
    </location>
</feature>
<keyword evidence="5" id="KW-1185">Reference proteome</keyword>
<evidence type="ECO:0000256" key="2">
    <source>
        <dbReference type="SAM" id="MobiDB-lite"/>
    </source>
</evidence>
<dbReference type="GO" id="GO:0044781">
    <property type="term" value="P:bacterial-type flagellum organization"/>
    <property type="evidence" value="ECO:0007669"/>
    <property type="project" value="UniProtKB-KW"/>
</dbReference>
<feature type="domain" description="Flagellar protein FlgJ N-terminal" evidence="3">
    <location>
        <begin position="46"/>
        <end position="96"/>
    </location>
</feature>
<feature type="compositionally biased region" description="Polar residues" evidence="2">
    <location>
        <begin position="108"/>
        <end position="125"/>
    </location>
</feature>
<feature type="region of interest" description="Disordered" evidence="2">
    <location>
        <begin position="108"/>
        <end position="160"/>
    </location>
</feature>
<name>A0A3E0WZ51_9GAMM</name>
<keyword evidence="1" id="KW-1005">Bacterial flagellum biogenesis</keyword>
<sequence length="160" mass="17722">MSIVFLSQPPSRLANNETGNDKNSPREQLEAVSEQFEALFLQQILKQMRKAGEALASDDSMRRREMDAFYEMHDQVLAESLASQRQLGIAQMLVDQLGGRLEAAEQAINNNPLSESKQQPNNEFNSGADAVALQDKKHSAVTTHPSAAFAQPIRIEPKDS</sequence>
<reference evidence="5" key="1">
    <citation type="submission" date="2017-05" db="EMBL/GenBank/DDBJ databases">
        <authorList>
            <person name="Sharma S."/>
            <person name="Sidhu C."/>
            <person name="Pinnaka A.K."/>
        </authorList>
    </citation>
    <scope>NUCLEOTIDE SEQUENCE [LARGE SCALE GENOMIC DNA]</scope>
    <source>
        <strain evidence="5">AK93</strain>
    </source>
</reference>
<evidence type="ECO:0000313" key="4">
    <source>
        <dbReference type="EMBL" id="RFA38310.1"/>
    </source>
</evidence>
<evidence type="ECO:0000313" key="5">
    <source>
        <dbReference type="Proteomes" id="UP000256763"/>
    </source>
</evidence>
<evidence type="ECO:0000259" key="3">
    <source>
        <dbReference type="Pfam" id="PF10135"/>
    </source>
</evidence>
<organism evidence="4 5">
    <name type="scientific">Alkalilimnicola ehrlichii</name>
    <dbReference type="NCBI Taxonomy" id="351052"/>
    <lineage>
        <taxon>Bacteria</taxon>
        <taxon>Pseudomonadati</taxon>
        <taxon>Pseudomonadota</taxon>
        <taxon>Gammaproteobacteria</taxon>
        <taxon>Chromatiales</taxon>
        <taxon>Ectothiorhodospiraceae</taxon>
        <taxon>Alkalilimnicola</taxon>
    </lineage>
</organism>
<evidence type="ECO:0000256" key="1">
    <source>
        <dbReference type="ARBA" id="ARBA00022795"/>
    </source>
</evidence>
<dbReference type="RefSeq" id="WP_116301168.1">
    <property type="nucleotide sequence ID" value="NZ_NFZV01000003.1"/>
</dbReference>
<accession>A0A3E0WZ51</accession>
<protein>
    <recommendedName>
        <fullName evidence="3">Flagellar protein FlgJ N-terminal domain-containing protein</fullName>
    </recommendedName>
</protein>
<dbReference type="OrthoDB" id="289937at2"/>
<dbReference type="AlphaFoldDB" id="A0A3E0WZ51"/>
<dbReference type="EMBL" id="NFZW01000004">
    <property type="protein sequence ID" value="RFA38310.1"/>
    <property type="molecule type" value="Genomic_DNA"/>
</dbReference>
<comment type="caution">
    <text evidence="4">The sequence shown here is derived from an EMBL/GenBank/DDBJ whole genome shotgun (WGS) entry which is preliminary data.</text>
</comment>